<name>F5T281_9GAMM</name>
<keyword evidence="2" id="KW-1185">Reference proteome</keyword>
<evidence type="ECO:0000313" key="1">
    <source>
        <dbReference type="EMBL" id="EGL53717.1"/>
    </source>
</evidence>
<dbReference type="AlphaFoldDB" id="F5T281"/>
<dbReference type="Proteomes" id="UP000003544">
    <property type="component" value="Unassembled WGS sequence"/>
</dbReference>
<comment type="caution">
    <text evidence="1">The sequence shown here is derived from an EMBL/GenBank/DDBJ whole genome shotgun (WGS) entry which is preliminary data.</text>
</comment>
<sequence length="52" mass="6003">MSESLKMSLLRDKGSFSYIERAFISLLLIPALRLSLVFPSPFQFFDEGFFLP</sequence>
<proteinExistence type="predicted"/>
<evidence type="ECO:0000313" key="2">
    <source>
        <dbReference type="Proteomes" id="UP000003544"/>
    </source>
</evidence>
<reference evidence="1 2" key="1">
    <citation type="journal article" date="2011" name="J. Bacteriol.">
        <title>Draft genome sequence of Methylophaga aminisulfidivorans MP T.</title>
        <authorList>
            <person name="Han G.H."/>
            <person name="Kim W."/>
            <person name="Chun J."/>
            <person name="Kim S.W."/>
        </authorList>
    </citation>
    <scope>NUCLEOTIDE SEQUENCE [LARGE SCALE GENOMIC DNA]</scope>
    <source>
        <strain evidence="2">MP(T)</strain>
    </source>
</reference>
<accession>F5T281</accession>
<dbReference type="EMBL" id="AFIG01000003">
    <property type="protein sequence ID" value="EGL53717.1"/>
    <property type="molecule type" value="Genomic_DNA"/>
</dbReference>
<gene>
    <name evidence="1" type="ORF">MAMP_01601</name>
</gene>
<organism evidence="1 2">
    <name type="scientific">Methylophaga aminisulfidivorans MP</name>
    <dbReference type="NCBI Taxonomy" id="1026882"/>
    <lineage>
        <taxon>Bacteria</taxon>
        <taxon>Pseudomonadati</taxon>
        <taxon>Pseudomonadota</taxon>
        <taxon>Gammaproteobacteria</taxon>
        <taxon>Thiotrichales</taxon>
        <taxon>Piscirickettsiaceae</taxon>
        <taxon>Methylophaga</taxon>
    </lineage>
</organism>
<protein>
    <submittedName>
        <fullName evidence="1">Uncharacterized protein</fullName>
    </submittedName>
</protein>